<accession>A0ABT9W2W9</accession>
<keyword evidence="10 13" id="KW-0413">Isomerase</keyword>
<comment type="similarity">
    <text evidence="13">Belongs to the helicase family. AddA subfamily.</text>
</comment>
<dbReference type="GO" id="GO:0003678">
    <property type="term" value="F:DNA helicase activity"/>
    <property type="evidence" value="ECO:0007669"/>
    <property type="project" value="UniProtKB-EC"/>
</dbReference>
<evidence type="ECO:0000256" key="10">
    <source>
        <dbReference type="ARBA" id="ARBA00023235"/>
    </source>
</evidence>
<comment type="catalytic activity">
    <reaction evidence="12 13">
        <text>ATP + H2O = ADP + phosphate + H(+)</text>
        <dbReference type="Rhea" id="RHEA:13065"/>
        <dbReference type="ChEBI" id="CHEBI:15377"/>
        <dbReference type="ChEBI" id="CHEBI:15378"/>
        <dbReference type="ChEBI" id="CHEBI:30616"/>
        <dbReference type="ChEBI" id="CHEBI:43474"/>
        <dbReference type="ChEBI" id="CHEBI:456216"/>
        <dbReference type="EC" id="5.6.2.4"/>
    </reaction>
</comment>
<name>A0ABT9W2W9_9BACI</name>
<evidence type="ECO:0000256" key="9">
    <source>
        <dbReference type="ARBA" id="ARBA00023204"/>
    </source>
</evidence>
<dbReference type="Proteomes" id="UP001235840">
    <property type="component" value="Unassembled WGS sequence"/>
</dbReference>
<dbReference type="InterPro" id="IPR011335">
    <property type="entry name" value="Restrct_endonuc-II-like"/>
</dbReference>
<dbReference type="GO" id="GO:0016787">
    <property type="term" value="F:hydrolase activity"/>
    <property type="evidence" value="ECO:0007669"/>
    <property type="project" value="UniProtKB-KW"/>
</dbReference>
<evidence type="ECO:0000256" key="13">
    <source>
        <dbReference type="HAMAP-Rule" id="MF_01451"/>
    </source>
</evidence>
<evidence type="ECO:0000256" key="3">
    <source>
        <dbReference type="ARBA" id="ARBA00022763"/>
    </source>
</evidence>
<dbReference type="InterPro" id="IPR000212">
    <property type="entry name" value="DNA_helicase_UvrD/REP"/>
</dbReference>
<dbReference type="Pfam" id="PF13361">
    <property type="entry name" value="UvrD_C"/>
    <property type="match status" value="1"/>
</dbReference>
<evidence type="ECO:0000256" key="14">
    <source>
        <dbReference type="PROSITE-ProRule" id="PRU00560"/>
    </source>
</evidence>
<dbReference type="PANTHER" id="PTHR11070:SF48">
    <property type="entry name" value="ATP-DEPENDENT HELICASE_NUCLEASE SUBUNIT A"/>
    <property type="match status" value="1"/>
</dbReference>
<dbReference type="NCBIfam" id="TIGR02785">
    <property type="entry name" value="addA_Gpos"/>
    <property type="match status" value="1"/>
</dbReference>
<dbReference type="Pfam" id="PF00580">
    <property type="entry name" value="UvrD-helicase"/>
    <property type="match status" value="1"/>
</dbReference>
<evidence type="ECO:0000256" key="2">
    <source>
        <dbReference type="ARBA" id="ARBA00022741"/>
    </source>
</evidence>
<dbReference type="Gene3D" id="3.40.50.300">
    <property type="entry name" value="P-loop containing nucleotide triphosphate hydrolases"/>
    <property type="match status" value="4"/>
</dbReference>
<dbReference type="RefSeq" id="WP_307396314.1">
    <property type="nucleotide sequence ID" value="NZ_BAAADK010000002.1"/>
</dbReference>
<gene>
    <name evidence="13" type="primary">addA</name>
    <name evidence="18" type="ORF">J2S11_003342</name>
</gene>
<keyword evidence="9 13" id="KW-0234">DNA repair</keyword>
<evidence type="ECO:0000313" key="18">
    <source>
        <dbReference type="EMBL" id="MDQ0167417.1"/>
    </source>
</evidence>
<evidence type="ECO:0000313" key="19">
    <source>
        <dbReference type="Proteomes" id="UP001235840"/>
    </source>
</evidence>
<dbReference type="InterPro" id="IPR014152">
    <property type="entry name" value="AddA"/>
</dbReference>
<keyword evidence="1 13" id="KW-0540">Nuclease</keyword>
<keyword evidence="7 13" id="KW-0067">ATP-binding</keyword>
<reference evidence="18 19" key="1">
    <citation type="submission" date="2023-07" db="EMBL/GenBank/DDBJ databases">
        <title>Genomic Encyclopedia of Type Strains, Phase IV (KMG-IV): sequencing the most valuable type-strain genomes for metagenomic binning, comparative biology and taxonomic classification.</title>
        <authorList>
            <person name="Goeker M."/>
        </authorList>
    </citation>
    <scope>NUCLEOTIDE SEQUENCE [LARGE SCALE GENOMIC DNA]</scope>
    <source>
        <strain evidence="18 19">DSM 12751</strain>
    </source>
</reference>
<keyword evidence="4 13" id="KW-0378">Hydrolase</keyword>
<dbReference type="PROSITE" id="PS51198">
    <property type="entry name" value="UVRD_HELICASE_ATP_BIND"/>
    <property type="match status" value="1"/>
</dbReference>
<feature type="binding site" evidence="14">
    <location>
        <begin position="37"/>
        <end position="44"/>
    </location>
    <ligand>
        <name>ATP</name>
        <dbReference type="ChEBI" id="CHEBI:30616"/>
    </ligand>
</feature>
<dbReference type="EC" id="3.1.-.-" evidence="13"/>
<evidence type="ECO:0000259" key="16">
    <source>
        <dbReference type="PROSITE" id="PS51198"/>
    </source>
</evidence>
<dbReference type="InterPro" id="IPR038726">
    <property type="entry name" value="PDDEXK_AddAB-type"/>
</dbReference>
<evidence type="ECO:0000259" key="17">
    <source>
        <dbReference type="PROSITE" id="PS51217"/>
    </source>
</evidence>
<evidence type="ECO:0000256" key="7">
    <source>
        <dbReference type="ARBA" id="ARBA00022840"/>
    </source>
</evidence>
<dbReference type="PROSITE" id="PS51217">
    <property type="entry name" value="UVRD_HELICASE_CTER"/>
    <property type="match status" value="1"/>
</dbReference>
<evidence type="ECO:0000256" key="8">
    <source>
        <dbReference type="ARBA" id="ARBA00023125"/>
    </source>
</evidence>
<evidence type="ECO:0000256" key="15">
    <source>
        <dbReference type="SAM" id="MobiDB-lite"/>
    </source>
</evidence>
<keyword evidence="5 13" id="KW-0347">Helicase</keyword>
<dbReference type="EMBL" id="JAUSTY010000015">
    <property type="protein sequence ID" value="MDQ0167417.1"/>
    <property type="molecule type" value="Genomic_DNA"/>
</dbReference>
<dbReference type="HAMAP" id="MF_01451">
    <property type="entry name" value="AddA"/>
    <property type="match status" value="1"/>
</dbReference>
<proteinExistence type="inferred from homology"/>
<dbReference type="SUPFAM" id="SSF52540">
    <property type="entry name" value="P-loop containing nucleoside triphosphate hydrolases"/>
    <property type="match status" value="1"/>
</dbReference>
<evidence type="ECO:0000256" key="12">
    <source>
        <dbReference type="ARBA" id="ARBA00048988"/>
    </source>
</evidence>
<keyword evidence="19" id="KW-1185">Reference proteome</keyword>
<feature type="region of interest" description="Disordered" evidence="15">
    <location>
        <begin position="751"/>
        <end position="774"/>
    </location>
</feature>
<keyword evidence="3 13" id="KW-0227">DNA damage</keyword>
<evidence type="ECO:0000256" key="6">
    <source>
        <dbReference type="ARBA" id="ARBA00022839"/>
    </source>
</evidence>
<dbReference type="CDD" id="cd17932">
    <property type="entry name" value="DEXQc_UvrD"/>
    <property type="match status" value="1"/>
</dbReference>
<dbReference type="InterPro" id="IPR014017">
    <property type="entry name" value="DNA_helicase_UvrD-like_C"/>
</dbReference>
<evidence type="ECO:0000256" key="11">
    <source>
        <dbReference type="ARBA" id="ARBA00034617"/>
    </source>
</evidence>
<evidence type="ECO:0000256" key="5">
    <source>
        <dbReference type="ARBA" id="ARBA00022806"/>
    </source>
</evidence>
<dbReference type="SUPFAM" id="SSF52980">
    <property type="entry name" value="Restriction endonuclease-like"/>
    <property type="match status" value="1"/>
</dbReference>
<sequence length="1350" mass="155006">MSPFTPIKDVPKPDGSLWTDEQWQAISARGKHILVAAAAGSGKTAVLVERMIRQITDVEHPIDVDRLLVVTFTNAAAAEMKKRIGEALEKELSKDPHSLYLKRQLTLLNQASISTLHSFCLDVLRSYYFQLDIDPKFRLAEDTEIVLIKEEVLEELFEERYSRTDDEQFFKLVDSFSSDRSDQDLQALVLQLYEFSRSHPFPYEWLKELISYTDKDRVEKWTSEILSLIRQELRGLLNDLERAFMMTQAPDGPGAYGTNIEEDLQVIHSALNACQHSWEDAFEAFNQLSFGRLKSIKSDEVNAHLQLLVKEIRDRCKKTFTSIKEEYFQRSLEEMRQDLSQMEPVLGALVELVIEFEQLFSSTKRSKAMMDFSDLEHGCLAILMEEGSTLDELRPSEVALRYKQKFSEILVDEYQDTNLVQESILKLISVDEADHGNVFMVGDVKQSIYRFRMAEPTLFLEKYKHFASITFSYHGESSHGGLESKVGYEGLSRSNVPTDETSGWKIDLARNFRSRAQVLDGTNYLFKQIMNEQVGEIEYDEDAALKLGASYPEEELPIELALIERDTALADESAGDENGYEGWNGQDGDEQDDEETGSFEPHVDEAELEAVQLEARYMAGKIKELIGTKPENAFQVYDPKHKLYRPIRYKDIVVLLRASSVWAPAILEEFKQQGIPGYAELTTGYFEATEVAIMVSLLKIIDNPYQDIPLASVLRSPIVGLQGEELARVRVADKKGSFFDAVRTFLEQNKPQVENDSDQAEEYANTQSEKQSQASDLQLYDKLTDFTQKLKRWRGRARHGSLADFIWQLYQDTGYYDFVGGMPGGNQRQANLRALYDRARQYESTSFRGLFRFLRFVERMQDRGSDLGTARALSEQEDVVRIMTIHKSKGLEFPVVFVAGLGKMFNQSDSKKKLLLHKELGLGSKFIDIDKRISYPTLPYQLIKLKMQQELLAEEMRVLYVALTRAKEKLYLLGSLRDVRKKVAQWAQQLETDGWTLPDALRSKAKTFLDWIGPAVIRHKGARPVLALVEDAMQGIQEIHSYSDSDSNLPWLNDQSQWRIEVVSPYHLVAGKGLLQELDQMKLQALANKEALVRGATDLQQEVAKKLEWSYPFLHATVTKSKQSVTELKKHYQWLLENQEVHHSLQESRETEAYLKPVKPDRPNFMQDRTLTSAERGTAMHTVMQHIELGKLHTEDELSSFIEQLVVQEKLTKHEAESVSLKQLMTFIHSDLNLLIGQADYLQREVPFTISVPAVNIYTEWTQDQEERIIIQGIIDIVCKVEGKWMILDYKTDRISDRYKDGFNEAKSVLQERYGTQIELYAQAIEEIWKVSVDRKLLYFFDGGHVLEVD</sequence>
<dbReference type="Pfam" id="PF12705">
    <property type="entry name" value="PDDEXK_1"/>
    <property type="match status" value="1"/>
</dbReference>
<dbReference type="EC" id="5.6.2.4" evidence="13"/>
<dbReference type="Gene3D" id="3.90.320.10">
    <property type="match status" value="1"/>
</dbReference>
<comment type="subunit">
    <text evidence="13">Heterodimer of AddA and AddB/RexB.</text>
</comment>
<comment type="cofactor">
    <cofactor evidence="13">
        <name>Mg(2+)</name>
        <dbReference type="ChEBI" id="CHEBI:18420"/>
    </cofactor>
</comment>
<comment type="catalytic activity">
    <reaction evidence="11 13">
        <text>Couples ATP hydrolysis with the unwinding of duplex DNA by translocating in the 3'-5' direction.</text>
        <dbReference type="EC" id="5.6.2.4"/>
    </reaction>
</comment>
<protein>
    <recommendedName>
        <fullName evidence="13">ATP-dependent helicase/nuclease subunit A</fullName>
        <ecNumber evidence="13">3.1.-.-</ecNumber>
        <ecNumber evidence="13">5.6.2.4</ecNumber>
    </recommendedName>
    <alternativeName>
        <fullName evidence="13">ATP-dependent helicase/nuclease AddA</fullName>
    </alternativeName>
    <alternativeName>
        <fullName evidence="13">DNA 3'-5' helicase AddA</fullName>
    </alternativeName>
</protein>
<organism evidence="18 19">
    <name type="scientific">Caldalkalibacillus horti</name>
    <dbReference type="NCBI Taxonomy" id="77523"/>
    <lineage>
        <taxon>Bacteria</taxon>
        <taxon>Bacillati</taxon>
        <taxon>Bacillota</taxon>
        <taxon>Bacilli</taxon>
        <taxon>Bacillales</taxon>
        <taxon>Bacillaceae</taxon>
        <taxon>Caldalkalibacillus</taxon>
    </lineage>
</organism>
<dbReference type="CDD" id="cd18807">
    <property type="entry name" value="SF1_C_UvrD"/>
    <property type="match status" value="1"/>
</dbReference>
<keyword evidence="2 13" id="KW-0547">Nucleotide-binding</keyword>
<comment type="function">
    <text evidence="13">The heterodimer acts as both an ATP-dependent DNA helicase and an ATP-dependent, dual-direction single-stranded exonuclease. Recognizes the chi site generating a DNA molecule suitable for the initiation of homologous recombination. The AddA nuclease domain is required for chi fragment generation; this subunit has the helicase and 3' -&gt; 5' nuclease activities.</text>
</comment>
<dbReference type="PANTHER" id="PTHR11070">
    <property type="entry name" value="UVRD / RECB / PCRA DNA HELICASE FAMILY MEMBER"/>
    <property type="match status" value="1"/>
</dbReference>
<evidence type="ECO:0000256" key="4">
    <source>
        <dbReference type="ARBA" id="ARBA00022801"/>
    </source>
</evidence>
<evidence type="ECO:0000256" key="1">
    <source>
        <dbReference type="ARBA" id="ARBA00022722"/>
    </source>
</evidence>
<feature type="region of interest" description="Disordered" evidence="15">
    <location>
        <begin position="573"/>
        <end position="599"/>
    </location>
</feature>
<dbReference type="InterPro" id="IPR014016">
    <property type="entry name" value="UvrD-like_ATP-bd"/>
</dbReference>
<keyword evidence="8 13" id="KW-0238">DNA-binding</keyword>
<feature type="domain" description="UvrD-like helicase C-terminal" evidence="17">
    <location>
        <begin position="570"/>
        <end position="890"/>
    </location>
</feature>
<feature type="compositionally biased region" description="Polar residues" evidence="15">
    <location>
        <begin position="764"/>
        <end position="774"/>
    </location>
</feature>
<dbReference type="InterPro" id="IPR011604">
    <property type="entry name" value="PDDEXK-like_dom_sf"/>
</dbReference>
<comment type="caution">
    <text evidence="18">The sequence shown here is derived from an EMBL/GenBank/DDBJ whole genome shotgun (WGS) entry which is preliminary data.</text>
</comment>
<dbReference type="InterPro" id="IPR027417">
    <property type="entry name" value="P-loop_NTPase"/>
</dbReference>
<feature type="compositionally biased region" description="Acidic residues" evidence="15">
    <location>
        <begin position="587"/>
        <end position="597"/>
    </location>
</feature>
<keyword evidence="6 13" id="KW-0269">Exonuclease</keyword>
<feature type="domain" description="UvrD-like helicase ATP-binding" evidence="16">
    <location>
        <begin position="16"/>
        <end position="515"/>
    </location>
</feature>